<dbReference type="Proteomes" id="UP000235371">
    <property type="component" value="Unassembled WGS sequence"/>
</dbReference>
<sequence>MPSASSTESQNSQGIADLLSEARHLITRERTTEDDNLLQIQQVIEAAQRELRRLRIHEEVETIRSRQEPAEIGVDDTESRSSSTDGGEGSPDDGSGGIISAMAVTGQINIIRPGHDPESGGETRNGAVQPNAPQNELDLYLGHTTAWAMAGLGEVLQQLPGHGDNWGAAEPGFGMPLILRESNRSEERVPNNDTIENGLRSNNDGVRPTDERDFGMEVTRREVGNTVEDSPSTEGVSVDRPGNSLIYTDLSRLRREQSFMNFTDRRVGRATSSNALDPGNILDRPPGDGDSWVIRPTPAAQQTAVAENEEESSEMSEEDLGELTPLPSPPQPAPVSQNRETTSFSSTGATAGTGGVPEKAKEKPTKEPRSPFTKERRAGLMAAMSADITRYSQEREWAFYQDNGYCLLPRTNSPEPIQDNAVADRSTNRQPGIDGEPELRRRFRSLQEARRAREEALRARFPRRANNRATRPAQLPQQRQSRNVRDLTESFLQHMLSRPWATRTGERRERFDERFVRPEVARYRYSLLLDESTELEAARVEFNQSMVELTDQSEGELMWLGGGGADITPVRGQPPIPRLMLLAERDGLDIREGILIIWLWTRWSSNMFAWDRRDVEGSTTRWLYQICERDHSQFLAKKGPDS</sequence>
<dbReference type="GeneID" id="36594389"/>
<evidence type="ECO:0000256" key="1">
    <source>
        <dbReference type="SAM" id="MobiDB-lite"/>
    </source>
</evidence>
<accession>A0A2J6TUF2</accession>
<feature type="region of interest" description="Disordered" evidence="1">
    <location>
        <begin position="65"/>
        <end position="99"/>
    </location>
</feature>
<reference evidence="2 3" key="1">
    <citation type="submission" date="2016-04" db="EMBL/GenBank/DDBJ databases">
        <title>A degradative enzymes factory behind the ericoid mycorrhizal symbiosis.</title>
        <authorList>
            <consortium name="DOE Joint Genome Institute"/>
            <person name="Martino E."/>
            <person name="Morin E."/>
            <person name="Grelet G."/>
            <person name="Kuo A."/>
            <person name="Kohler A."/>
            <person name="Daghino S."/>
            <person name="Barry K."/>
            <person name="Choi C."/>
            <person name="Cichocki N."/>
            <person name="Clum A."/>
            <person name="Copeland A."/>
            <person name="Hainaut M."/>
            <person name="Haridas S."/>
            <person name="Labutti K."/>
            <person name="Lindquist E."/>
            <person name="Lipzen A."/>
            <person name="Khouja H.-R."/>
            <person name="Murat C."/>
            <person name="Ohm R."/>
            <person name="Olson A."/>
            <person name="Spatafora J."/>
            <person name="Veneault-Fourrey C."/>
            <person name="Henrissat B."/>
            <person name="Grigoriev I."/>
            <person name="Martin F."/>
            <person name="Perotto S."/>
        </authorList>
    </citation>
    <scope>NUCLEOTIDE SEQUENCE [LARGE SCALE GENOMIC DNA]</scope>
    <source>
        <strain evidence="2 3">E</strain>
    </source>
</reference>
<feature type="region of interest" description="Disordered" evidence="1">
    <location>
        <begin position="111"/>
        <end position="133"/>
    </location>
</feature>
<dbReference type="InParanoid" id="A0A2J6TUF2"/>
<dbReference type="RefSeq" id="XP_024743568.1">
    <property type="nucleotide sequence ID" value="XM_024886312.1"/>
</dbReference>
<gene>
    <name evidence="2" type="ORF">K444DRAFT_658938</name>
</gene>
<feature type="compositionally biased region" description="Polar residues" evidence="1">
    <location>
        <begin position="191"/>
        <end position="204"/>
    </location>
</feature>
<feature type="region of interest" description="Disordered" evidence="1">
    <location>
        <begin position="184"/>
        <end position="211"/>
    </location>
</feature>
<feature type="region of interest" description="Disordered" evidence="1">
    <location>
        <begin position="462"/>
        <end position="483"/>
    </location>
</feature>
<proteinExistence type="predicted"/>
<evidence type="ECO:0000313" key="3">
    <source>
        <dbReference type="Proteomes" id="UP000235371"/>
    </source>
</evidence>
<keyword evidence="3" id="KW-1185">Reference proteome</keyword>
<feature type="compositionally biased region" description="Low complexity" evidence="1">
    <location>
        <begin position="341"/>
        <end position="350"/>
    </location>
</feature>
<feature type="compositionally biased region" description="Gly residues" evidence="1">
    <location>
        <begin position="86"/>
        <end position="97"/>
    </location>
</feature>
<feature type="compositionally biased region" description="Basic and acidic residues" evidence="1">
    <location>
        <begin position="358"/>
        <end position="376"/>
    </location>
</feature>
<organism evidence="2 3">
    <name type="scientific">Hyaloscypha bicolor E</name>
    <dbReference type="NCBI Taxonomy" id="1095630"/>
    <lineage>
        <taxon>Eukaryota</taxon>
        <taxon>Fungi</taxon>
        <taxon>Dikarya</taxon>
        <taxon>Ascomycota</taxon>
        <taxon>Pezizomycotina</taxon>
        <taxon>Leotiomycetes</taxon>
        <taxon>Helotiales</taxon>
        <taxon>Hyaloscyphaceae</taxon>
        <taxon>Hyaloscypha</taxon>
        <taxon>Hyaloscypha bicolor</taxon>
    </lineage>
</organism>
<dbReference type="OrthoDB" id="3561987at2759"/>
<feature type="compositionally biased region" description="Acidic residues" evidence="1">
    <location>
        <begin position="307"/>
        <end position="321"/>
    </location>
</feature>
<dbReference type="AlphaFoldDB" id="A0A2J6TUF2"/>
<protein>
    <submittedName>
        <fullName evidence="2">Uncharacterized protein</fullName>
    </submittedName>
</protein>
<dbReference type="EMBL" id="KZ613743">
    <property type="protein sequence ID" value="PMD66664.1"/>
    <property type="molecule type" value="Genomic_DNA"/>
</dbReference>
<name>A0A2J6TUF2_9HELO</name>
<evidence type="ECO:0000313" key="2">
    <source>
        <dbReference type="EMBL" id="PMD66664.1"/>
    </source>
</evidence>
<feature type="region of interest" description="Disordered" evidence="1">
    <location>
        <begin position="264"/>
        <end position="376"/>
    </location>
</feature>